<evidence type="ECO:0000313" key="2">
    <source>
        <dbReference type="EMBL" id="CAB4928201.1"/>
    </source>
</evidence>
<organism evidence="3">
    <name type="scientific">freshwater metagenome</name>
    <dbReference type="NCBI Taxonomy" id="449393"/>
    <lineage>
        <taxon>unclassified sequences</taxon>
        <taxon>metagenomes</taxon>
        <taxon>ecological metagenomes</taxon>
    </lineage>
</organism>
<dbReference type="Pfam" id="PF01261">
    <property type="entry name" value="AP_endonuc_2"/>
    <property type="match status" value="1"/>
</dbReference>
<dbReference type="InterPro" id="IPR036237">
    <property type="entry name" value="Xyl_isomerase-like_sf"/>
</dbReference>
<accession>A0A6J7NE01</accession>
<dbReference type="EMBL" id="CAFBNF010000003">
    <property type="protein sequence ID" value="CAB4928201.1"/>
    <property type="molecule type" value="Genomic_DNA"/>
</dbReference>
<dbReference type="EMBL" id="CAFBOZ010000005">
    <property type="protein sequence ID" value="CAB4991386.1"/>
    <property type="molecule type" value="Genomic_DNA"/>
</dbReference>
<evidence type="ECO:0000313" key="3">
    <source>
        <dbReference type="EMBL" id="CAB4991386.1"/>
    </source>
</evidence>
<dbReference type="PANTHER" id="PTHR12110:SF41">
    <property type="entry name" value="INOSOSE DEHYDRATASE"/>
    <property type="match status" value="1"/>
</dbReference>
<evidence type="ECO:0000259" key="1">
    <source>
        <dbReference type="Pfam" id="PF01261"/>
    </source>
</evidence>
<dbReference type="SUPFAM" id="SSF51658">
    <property type="entry name" value="Xylose isomerase-like"/>
    <property type="match status" value="1"/>
</dbReference>
<protein>
    <submittedName>
        <fullName evidence="3">Unannotated protein</fullName>
    </submittedName>
</protein>
<dbReference type="InterPro" id="IPR013022">
    <property type="entry name" value="Xyl_isomerase-like_TIM-brl"/>
</dbReference>
<dbReference type="AlphaFoldDB" id="A0A6J7NE01"/>
<gene>
    <name evidence="2" type="ORF">UFOPK3773_00084</name>
    <name evidence="3" type="ORF">UFOPK3992_00064</name>
</gene>
<dbReference type="PANTHER" id="PTHR12110">
    <property type="entry name" value="HYDROXYPYRUVATE ISOMERASE"/>
    <property type="match status" value="1"/>
</dbReference>
<dbReference type="InterPro" id="IPR050312">
    <property type="entry name" value="IolE/XylAMocC-like"/>
</dbReference>
<dbReference type="Gene3D" id="3.20.20.150">
    <property type="entry name" value="Divalent-metal-dependent TIM barrel enzymes"/>
    <property type="match status" value="1"/>
</dbReference>
<name>A0A6J7NE01_9ZZZZ</name>
<sequence>MKLGYHSITWGGVLGHPVGVTSIKDLFYCGVGDMSEAARDIAAAGYTGTEMFDGDVAKYADRPDDLFALLEGNGLELVSVYTGANFVYADILPDEMDKISRAIDLAVRFGAERLVVGGGARRAAGTTDDDYLALGRGLDRVSDMAAEKGLVATFHPHLTTIVENPAELERIMGCSSIGFCPDTGHLAAAGGDPAALIRAYPDRIKHVHLKDWKPEPFTWTPLGEGTLDFTDIVRAVTETGYDSWLMVELDEYAGSNLEAAKTSKAHLDQIVSDLGITID</sequence>
<reference evidence="3" key="1">
    <citation type="submission" date="2020-05" db="EMBL/GenBank/DDBJ databases">
        <authorList>
            <person name="Chiriac C."/>
            <person name="Salcher M."/>
            <person name="Ghai R."/>
            <person name="Kavagutti S V."/>
        </authorList>
    </citation>
    <scope>NUCLEOTIDE SEQUENCE</scope>
</reference>
<feature type="domain" description="Xylose isomerase-like TIM barrel" evidence="1">
    <location>
        <begin position="39"/>
        <end position="268"/>
    </location>
</feature>
<proteinExistence type="predicted"/>